<feature type="binding site" evidence="1">
    <location>
        <position position="309"/>
    </location>
    <ligand>
        <name>Zn(2+)</name>
        <dbReference type="ChEBI" id="CHEBI:29105"/>
    </ligand>
</feature>
<evidence type="ECO:0000313" key="2">
    <source>
        <dbReference type="EMBL" id="AZA84273.1"/>
    </source>
</evidence>
<evidence type="ECO:0000313" key="4">
    <source>
        <dbReference type="Proteomes" id="UP000236262"/>
    </source>
</evidence>
<dbReference type="EMBL" id="CP033924">
    <property type="protein sequence ID" value="AZA84273.1"/>
    <property type="molecule type" value="Genomic_DNA"/>
</dbReference>
<dbReference type="GO" id="GO:0046872">
    <property type="term" value="F:metal ion binding"/>
    <property type="evidence" value="ECO:0007669"/>
    <property type="project" value="UniProtKB-KW"/>
</dbReference>
<dbReference type="SUPFAM" id="SSF158745">
    <property type="entry name" value="LanC-like"/>
    <property type="match status" value="1"/>
</dbReference>
<evidence type="ECO:0000313" key="3">
    <source>
        <dbReference type="EMBL" id="PNW14392.1"/>
    </source>
</evidence>
<dbReference type="Proteomes" id="UP000279972">
    <property type="component" value="Chromosome"/>
</dbReference>
<evidence type="ECO:0000256" key="1">
    <source>
        <dbReference type="PIRSR" id="PIRSR607822-1"/>
    </source>
</evidence>
<protein>
    <recommendedName>
        <fullName evidence="6">Lanthionine synthetase</fullName>
    </recommendedName>
</protein>
<dbReference type="InterPro" id="IPR007822">
    <property type="entry name" value="LANC-like"/>
</dbReference>
<feature type="binding site" evidence="1">
    <location>
        <position position="259"/>
    </location>
    <ligand>
        <name>Zn(2+)</name>
        <dbReference type="ChEBI" id="CHEBI:29105"/>
    </ligand>
</feature>
<keyword evidence="1" id="KW-0479">Metal-binding</keyword>
<keyword evidence="1" id="KW-0862">Zinc</keyword>
<dbReference type="RefSeq" id="WP_103289570.1">
    <property type="nucleotide sequence ID" value="NZ_CP033924.1"/>
</dbReference>
<proteinExistence type="predicted"/>
<reference evidence="3 4" key="1">
    <citation type="submission" date="2018-01" db="EMBL/GenBank/DDBJ databases">
        <title>Draft genome sequences of Chryseobacterium lactis NCTC11390, Chryseobacterium oncorhynchi 701B-08, and Chryseobacterium viscerum 687B-08.</title>
        <authorList>
            <person name="Jeong J.-J."/>
            <person name="Lee Y.J."/>
            <person name="Park B."/>
            <person name="Choi I.-G."/>
            <person name="Kim K.D."/>
        </authorList>
    </citation>
    <scope>NUCLEOTIDE SEQUENCE [LARGE SCALE GENOMIC DNA]</scope>
    <source>
        <strain evidence="3 4">NCTC11390</strain>
    </source>
</reference>
<organism evidence="3 4">
    <name type="scientific">Chryseobacterium lactis</name>
    <dbReference type="NCBI Taxonomy" id="1241981"/>
    <lineage>
        <taxon>Bacteria</taxon>
        <taxon>Pseudomonadati</taxon>
        <taxon>Bacteroidota</taxon>
        <taxon>Flavobacteriia</taxon>
        <taxon>Flavobacteriales</taxon>
        <taxon>Weeksellaceae</taxon>
        <taxon>Chryseobacterium group</taxon>
        <taxon>Chryseobacterium</taxon>
    </lineage>
</organism>
<evidence type="ECO:0000313" key="5">
    <source>
        <dbReference type="Proteomes" id="UP000279972"/>
    </source>
</evidence>
<dbReference type="OrthoDB" id="6313827at2"/>
<dbReference type="Pfam" id="PF05147">
    <property type="entry name" value="LANC_like"/>
    <property type="match status" value="1"/>
</dbReference>
<dbReference type="PRINTS" id="PR01950">
    <property type="entry name" value="LANCSUPER"/>
</dbReference>
<reference evidence="2 5" key="2">
    <citation type="submission" date="2018-11" db="EMBL/GenBank/DDBJ databases">
        <title>Proposal to divide the Flavobacteriaceae and reorganize its genera based on Amino Acid Identity values calculated from whole genome sequences.</title>
        <authorList>
            <person name="Nicholson A.C."/>
            <person name="Gulvik C.A."/>
            <person name="Whitney A.M."/>
            <person name="Humrighouse B.W."/>
            <person name="Bell M."/>
            <person name="Holmes B."/>
            <person name="Steigerwalt A.G."/>
            <person name="Villarma A."/>
            <person name="Sheth M."/>
            <person name="Batra D."/>
            <person name="Pryor J."/>
            <person name="Bernardet J.-F."/>
            <person name="Hugo C."/>
            <person name="Kampfer P."/>
            <person name="Newman J."/>
            <person name="McQuiston J.R."/>
        </authorList>
    </citation>
    <scope>NUCLEOTIDE SEQUENCE [LARGE SCALE GENOMIC DNA]</scope>
    <source>
        <strain evidence="2 5">KC_1864</strain>
    </source>
</reference>
<dbReference type="AlphaFoldDB" id="A0A3G6RI73"/>
<evidence type="ECO:0008006" key="6">
    <source>
        <dbReference type="Google" id="ProtNLM"/>
    </source>
</evidence>
<sequence>MIYDNLLHTDIADIYKEKFLNFDFSTLNDDISLGKLNVANYFLVCYKHTKDEIYLDKIVELLEVIFTNLEHETKENLYKKSTFIDGLTGLAFTLKLLIAENILDAEDFEDQLNTIDEIILENSLEMIANNYFDYLGGPFGNLQYFLHWQATPEKADRIIQSLQKFNNSFYTICDNPYTQGYNLGLKHGYLGIIKTYIDYTLIFGENPVVRRGIENLLDYIIDNLNEDYIAENVHIYKYHSIHIKDDQFIKHQNNRLAWCNSDLTFAYYLLKAGKLLDNDKYIGLSQKIGLETTKRSPSTVTGVEDEHFCHGSSGLAFLYHKLHQLDPLDIYKEKCEEWKNKTLEFLEEAKDQEFAIRDLSLLYGKTGALVVLEGTYENSNYFEFLT</sequence>
<dbReference type="KEGG" id="clac:EG342_21330"/>
<name>A0A3G6RI73_CHRLC</name>
<dbReference type="EMBL" id="PPEH01000002">
    <property type="protein sequence ID" value="PNW14392.1"/>
    <property type="molecule type" value="Genomic_DNA"/>
</dbReference>
<accession>A0A3G6RI73</accession>
<dbReference type="Gene3D" id="1.50.10.20">
    <property type="match status" value="1"/>
</dbReference>
<gene>
    <name evidence="3" type="ORF">C1637_05360</name>
    <name evidence="2" type="ORF">EG342_21330</name>
</gene>
<dbReference type="Proteomes" id="UP000236262">
    <property type="component" value="Unassembled WGS sequence"/>
</dbReference>
<dbReference type="GO" id="GO:0031179">
    <property type="term" value="P:peptide modification"/>
    <property type="evidence" value="ECO:0007669"/>
    <property type="project" value="InterPro"/>
</dbReference>
<feature type="binding site" evidence="1">
    <location>
        <position position="310"/>
    </location>
    <ligand>
        <name>Zn(2+)</name>
        <dbReference type="ChEBI" id="CHEBI:29105"/>
    </ligand>
</feature>
<dbReference type="SMART" id="SM01260">
    <property type="entry name" value="LANC_like"/>
    <property type="match status" value="1"/>
</dbReference>
<keyword evidence="5" id="KW-1185">Reference proteome</keyword>